<name>A0A1I4EK52_9GAMM</name>
<evidence type="ECO:0000313" key="1">
    <source>
        <dbReference type="EMBL" id="SFL04846.1"/>
    </source>
</evidence>
<accession>A0A1I4EK52</accession>
<keyword evidence="2" id="KW-1185">Reference proteome</keyword>
<evidence type="ECO:0000313" key="2">
    <source>
        <dbReference type="Proteomes" id="UP000198841"/>
    </source>
</evidence>
<dbReference type="RefSeq" id="WP_008106651.1">
    <property type="nucleotide sequence ID" value="NZ_FOSD01000018.1"/>
</dbReference>
<gene>
    <name evidence="1" type="ORF">SAMN05518863_11823</name>
</gene>
<dbReference type="EMBL" id="FOSD01000018">
    <property type="protein sequence ID" value="SFL04846.1"/>
    <property type="molecule type" value="Genomic_DNA"/>
</dbReference>
<sequence>MIMEQQFSEADEAYMTKKIPQYIDALVEKINDKIIETETTASWDFVSRGITFNDHFPANADFLTISVVETLFHKLHAGDKDLAELMLTMMGKQAGIELKRC</sequence>
<dbReference type="Proteomes" id="UP000198841">
    <property type="component" value="Unassembled WGS sequence"/>
</dbReference>
<reference evidence="1 2" key="1">
    <citation type="submission" date="2016-10" db="EMBL/GenBank/DDBJ databases">
        <authorList>
            <person name="Varghese N."/>
            <person name="Submissions S."/>
        </authorList>
    </citation>
    <scope>NUCLEOTIDE SEQUENCE [LARGE SCALE GENOMIC DNA]</scope>
    <source>
        <strain evidence="1 2">YR512</strain>
    </source>
</reference>
<protein>
    <submittedName>
        <fullName evidence="1">Uncharacterized protein</fullName>
    </submittedName>
</protein>
<proteinExistence type="predicted"/>
<organism evidence="1 2">
    <name type="scientific">Candidatus Pantoea symbiotica</name>
    <dbReference type="NCBI Taxonomy" id="1884370"/>
    <lineage>
        <taxon>Bacteria</taxon>
        <taxon>Pseudomonadati</taxon>
        <taxon>Pseudomonadota</taxon>
        <taxon>Gammaproteobacteria</taxon>
        <taxon>Enterobacterales</taxon>
        <taxon>Erwiniaceae</taxon>
        <taxon>Pantoea</taxon>
    </lineage>
</organism>
<comment type="caution">
    <text evidence="1">The sequence shown here is derived from an EMBL/GenBank/DDBJ whole genome shotgun (WGS) entry which is preliminary data.</text>
</comment>